<sequence>MESYHKYMLECIELAKLALKKGNPPVGSLLVFEDKIIGKGIESGKSTGDITQHAEILAVKDALNQGYKDVLHQSVMFTTHEPCIMCSYLIRHHRIAKIVFGVSVPLVGGQSSEFKILETETIPKWGKKPEIESGLLQHECELLNEQFTVQLANQKNIN</sequence>
<evidence type="ECO:0000256" key="1">
    <source>
        <dbReference type="ARBA" id="ARBA00022723"/>
    </source>
</evidence>
<dbReference type="SUPFAM" id="SSF53927">
    <property type="entry name" value="Cytidine deaminase-like"/>
    <property type="match status" value="1"/>
</dbReference>
<dbReference type="PANTHER" id="PTHR11079">
    <property type="entry name" value="CYTOSINE DEAMINASE FAMILY MEMBER"/>
    <property type="match status" value="1"/>
</dbReference>
<dbReference type="PROSITE" id="PS51747">
    <property type="entry name" value="CYT_DCMP_DEAMINASES_2"/>
    <property type="match status" value="1"/>
</dbReference>
<dbReference type="Proteomes" id="UP000628669">
    <property type="component" value="Unassembled WGS sequence"/>
</dbReference>
<dbReference type="InterPro" id="IPR016192">
    <property type="entry name" value="APOBEC/CMP_deaminase_Zn-bd"/>
</dbReference>
<feature type="domain" description="CMP/dCMP-type deaminase" evidence="3">
    <location>
        <begin position="2"/>
        <end position="113"/>
    </location>
</feature>
<accession>A0ABS1FY36</accession>
<dbReference type="InterPro" id="IPR016193">
    <property type="entry name" value="Cytidine_deaminase-like"/>
</dbReference>
<dbReference type="CDD" id="cd01285">
    <property type="entry name" value="nucleoside_deaminase"/>
    <property type="match status" value="1"/>
</dbReference>
<dbReference type="PANTHER" id="PTHR11079:SF179">
    <property type="entry name" value="TRNA(ADENINE(34)) DEAMINASE, CHLOROPLASTIC"/>
    <property type="match status" value="1"/>
</dbReference>
<proteinExistence type="predicted"/>
<protein>
    <submittedName>
        <fullName evidence="4">Nucleoside deaminase</fullName>
    </submittedName>
</protein>
<dbReference type="InterPro" id="IPR002125">
    <property type="entry name" value="CMP_dCMP_dom"/>
</dbReference>
<evidence type="ECO:0000313" key="4">
    <source>
        <dbReference type="EMBL" id="MBK1897362.1"/>
    </source>
</evidence>
<gene>
    <name evidence="4" type="ORF">JHL15_16475</name>
</gene>
<dbReference type="Gene3D" id="3.40.140.10">
    <property type="entry name" value="Cytidine Deaminase, domain 2"/>
    <property type="match status" value="1"/>
</dbReference>
<keyword evidence="5" id="KW-1185">Reference proteome</keyword>
<keyword evidence="2" id="KW-0862">Zinc</keyword>
<evidence type="ECO:0000256" key="2">
    <source>
        <dbReference type="ARBA" id="ARBA00022833"/>
    </source>
</evidence>
<reference evidence="5" key="1">
    <citation type="submission" date="2021-01" db="EMBL/GenBank/DDBJ databases">
        <title>Genome public.</title>
        <authorList>
            <person name="Liu C."/>
            <person name="Sun Q."/>
        </authorList>
    </citation>
    <scope>NUCLEOTIDE SEQUENCE [LARGE SCALE GENOMIC DNA]</scope>
    <source>
        <strain evidence="5">YIM B02567</strain>
    </source>
</reference>
<organism evidence="4 5">
    <name type="scientific">Chryseobacterium paridis</name>
    <dbReference type="NCBI Taxonomy" id="2800328"/>
    <lineage>
        <taxon>Bacteria</taxon>
        <taxon>Pseudomonadati</taxon>
        <taxon>Bacteroidota</taxon>
        <taxon>Flavobacteriia</taxon>
        <taxon>Flavobacteriales</taxon>
        <taxon>Weeksellaceae</taxon>
        <taxon>Chryseobacterium group</taxon>
        <taxon>Chryseobacterium</taxon>
    </lineage>
</organism>
<dbReference type="Pfam" id="PF00383">
    <property type="entry name" value="dCMP_cyt_deam_1"/>
    <property type="match status" value="1"/>
</dbReference>
<name>A0ABS1FY36_9FLAO</name>
<keyword evidence="1" id="KW-0479">Metal-binding</keyword>
<dbReference type="PROSITE" id="PS00903">
    <property type="entry name" value="CYT_DCMP_DEAMINASES_1"/>
    <property type="match status" value="1"/>
</dbReference>
<comment type="caution">
    <text evidence="4">The sequence shown here is derived from an EMBL/GenBank/DDBJ whole genome shotgun (WGS) entry which is preliminary data.</text>
</comment>
<evidence type="ECO:0000313" key="5">
    <source>
        <dbReference type="Proteomes" id="UP000628669"/>
    </source>
</evidence>
<dbReference type="EMBL" id="JAENHK010000010">
    <property type="protein sequence ID" value="MBK1897362.1"/>
    <property type="molecule type" value="Genomic_DNA"/>
</dbReference>
<evidence type="ECO:0000259" key="3">
    <source>
        <dbReference type="PROSITE" id="PS51747"/>
    </source>
</evidence>
<dbReference type="RefSeq" id="WP_200247499.1">
    <property type="nucleotide sequence ID" value="NZ_JAENHK010000010.1"/>
</dbReference>